<protein>
    <submittedName>
        <fullName evidence="2">DUF4173 domain-containing protein</fullName>
    </submittedName>
</protein>
<dbReference type="Proteomes" id="UP000278775">
    <property type="component" value="Unassembled WGS sequence"/>
</dbReference>
<reference evidence="2 3" key="1">
    <citation type="submission" date="2018-08" db="EMBL/GenBank/DDBJ databases">
        <title>Chryseobacterium nematophagum: a novel matrix digesting pathogen of nematodes.</title>
        <authorList>
            <person name="Page A."/>
            <person name="Roberts M."/>
            <person name="Felix M.-A."/>
            <person name="Weir W."/>
        </authorList>
    </citation>
    <scope>NUCLEOTIDE SEQUENCE [LARGE SCALE GENOMIC DNA]</scope>
    <source>
        <strain evidence="2 3">JUb129</strain>
    </source>
</reference>
<feature type="transmembrane region" description="Helical" evidence="1">
    <location>
        <begin position="231"/>
        <end position="250"/>
    </location>
</feature>
<feature type="transmembrane region" description="Helical" evidence="1">
    <location>
        <begin position="338"/>
        <end position="358"/>
    </location>
</feature>
<name>A0A3M7TCJ9_9FLAO</name>
<dbReference type="OrthoDB" id="627992at2"/>
<dbReference type="Pfam" id="PF13687">
    <property type="entry name" value="DUF4153"/>
    <property type="match status" value="1"/>
</dbReference>
<evidence type="ECO:0000313" key="2">
    <source>
        <dbReference type="EMBL" id="RNA60557.1"/>
    </source>
</evidence>
<comment type="caution">
    <text evidence="2">The sequence shown here is derived from an EMBL/GenBank/DDBJ whole genome shotgun (WGS) entry which is preliminary data.</text>
</comment>
<sequence length="456" mass="53580">MKTHQYIFLTTFLFVVLFYDQNLGLNLGILGMIYSLLTFIKTPEKNRSKTCWVFFITSILSSVAFAWYGDFSSFFALISSLLLLSYRAKNRRMKILFLIPVFIINCVTSICRFFDFDDWLPQRNISGLWQKTLAFVLIPLLLLAVFFGVYSLGSDHFAQLFMNIQLDVDFLQIVCLSALGFFIAFNYWNYAIERLIYKNNNLLDNHFQEKDKIQKQTYAFLDLESERMSGVISFLCLNILLIFFIISYNYEQWYGTVKTPTQLSEETHERVNAVIISIIMAILVIMFYFKSSFNFDPKARLMKWLAKIWIVINVILVLSAMIKNTEYIVSYGFTYKRLGVYAFLILSLVGLVLTYIKLHMKKRNAYLVNTMVGYFYATILICSYINWGGIITSQNVNRNNFDINLHTTEVNFNEKILLQYATRIQDKKLEKEIIDKIKREQTKSMLSKILYYEEIK</sequence>
<feature type="transmembrane region" description="Helical" evidence="1">
    <location>
        <begin position="128"/>
        <end position="150"/>
    </location>
</feature>
<feature type="transmembrane region" description="Helical" evidence="1">
    <location>
        <begin position="51"/>
        <end position="83"/>
    </location>
</feature>
<gene>
    <name evidence="2" type="ORF">D1631_00715</name>
</gene>
<feature type="transmembrane region" description="Helical" evidence="1">
    <location>
        <begin position="270"/>
        <end position="289"/>
    </location>
</feature>
<accession>A0A3M7TCJ9</accession>
<proteinExistence type="predicted"/>
<keyword evidence="1" id="KW-1133">Transmembrane helix</keyword>
<dbReference type="EMBL" id="QWIU01000002">
    <property type="protein sequence ID" value="RNA60557.1"/>
    <property type="molecule type" value="Genomic_DNA"/>
</dbReference>
<dbReference type="RefSeq" id="WP_122634796.1">
    <property type="nucleotide sequence ID" value="NZ_QWIU01000002.1"/>
</dbReference>
<feature type="transmembrane region" description="Helical" evidence="1">
    <location>
        <begin position="6"/>
        <end position="39"/>
    </location>
</feature>
<keyword evidence="1" id="KW-0472">Membrane</keyword>
<organism evidence="2 3">
    <name type="scientific">Chryseobacterium nematophagum</name>
    <dbReference type="NCBI Taxonomy" id="2305228"/>
    <lineage>
        <taxon>Bacteria</taxon>
        <taxon>Pseudomonadati</taxon>
        <taxon>Bacteroidota</taxon>
        <taxon>Flavobacteriia</taxon>
        <taxon>Flavobacteriales</taxon>
        <taxon>Weeksellaceae</taxon>
        <taxon>Chryseobacterium group</taxon>
        <taxon>Chryseobacterium</taxon>
    </lineage>
</organism>
<feature type="transmembrane region" description="Helical" evidence="1">
    <location>
        <begin position="170"/>
        <end position="188"/>
    </location>
</feature>
<feature type="transmembrane region" description="Helical" evidence="1">
    <location>
        <begin position="365"/>
        <end position="387"/>
    </location>
</feature>
<dbReference type="InterPro" id="IPR025291">
    <property type="entry name" value="DUF4153"/>
</dbReference>
<keyword evidence="1" id="KW-0812">Transmembrane</keyword>
<feature type="transmembrane region" description="Helical" evidence="1">
    <location>
        <begin position="301"/>
        <end position="322"/>
    </location>
</feature>
<dbReference type="AlphaFoldDB" id="A0A3M7TCJ9"/>
<evidence type="ECO:0000313" key="3">
    <source>
        <dbReference type="Proteomes" id="UP000278775"/>
    </source>
</evidence>
<evidence type="ECO:0000256" key="1">
    <source>
        <dbReference type="SAM" id="Phobius"/>
    </source>
</evidence>
<feature type="transmembrane region" description="Helical" evidence="1">
    <location>
        <begin position="95"/>
        <end position="116"/>
    </location>
</feature>